<dbReference type="GO" id="GO:0005524">
    <property type="term" value="F:ATP binding"/>
    <property type="evidence" value="ECO:0007669"/>
    <property type="project" value="UniProtKB-UniRule"/>
</dbReference>
<keyword evidence="7 17" id="KW-0133">Cell shape</keyword>
<evidence type="ECO:0000256" key="11">
    <source>
        <dbReference type="ARBA" id="ARBA00050251"/>
    </source>
</evidence>
<dbReference type="Pfam" id="PF08245">
    <property type="entry name" value="Mur_ligase_M"/>
    <property type="match status" value="1"/>
</dbReference>
<dbReference type="InterPro" id="IPR036565">
    <property type="entry name" value="Mur-like_cat_sf"/>
</dbReference>
<organism evidence="22 23">
    <name type="scientific">Geomonas terrae</name>
    <dbReference type="NCBI Taxonomy" id="2562681"/>
    <lineage>
        <taxon>Bacteria</taxon>
        <taxon>Pseudomonadati</taxon>
        <taxon>Thermodesulfobacteriota</taxon>
        <taxon>Desulfuromonadia</taxon>
        <taxon>Geobacterales</taxon>
        <taxon>Geobacteraceae</taxon>
        <taxon>Geomonas</taxon>
    </lineage>
</organism>
<dbReference type="Gene3D" id="3.40.1190.10">
    <property type="entry name" value="Mur-like, catalytic domain"/>
    <property type="match status" value="1"/>
</dbReference>
<keyword evidence="9 17" id="KW-0131">Cell cycle</keyword>
<keyword evidence="2 17" id="KW-0963">Cytoplasm</keyword>
<dbReference type="GO" id="GO:0000287">
    <property type="term" value="F:magnesium ion binding"/>
    <property type="evidence" value="ECO:0007669"/>
    <property type="project" value="UniProtKB-UniRule"/>
</dbReference>
<dbReference type="SUPFAM" id="SSF53244">
    <property type="entry name" value="MurD-like peptide ligases, peptide-binding domain"/>
    <property type="match status" value="1"/>
</dbReference>
<feature type="binding site" evidence="17">
    <location>
        <position position="184"/>
    </location>
    <ligand>
        <name>UDP-N-acetyl-alpha-D-muramoyl-L-alanyl-D-glutamate</name>
        <dbReference type="ChEBI" id="CHEBI:83900"/>
    </ligand>
</feature>
<proteinExistence type="inferred from homology"/>
<evidence type="ECO:0000256" key="3">
    <source>
        <dbReference type="ARBA" id="ARBA00022598"/>
    </source>
</evidence>
<dbReference type="GO" id="GO:0008360">
    <property type="term" value="P:regulation of cell shape"/>
    <property type="evidence" value="ECO:0007669"/>
    <property type="project" value="UniProtKB-KW"/>
</dbReference>
<feature type="binding site" evidence="17">
    <location>
        <position position="479"/>
    </location>
    <ligand>
        <name>meso-2,6-diaminopimelate</name>
        <dbReference type="ChEBI" id="CHEBI:57791"/>
    </ligand>
</feature>
<dbReference type="PROSITE" id="PS01011">
    <property type="entry name" value="FOLYLPOLYGLU_SYNT_1"/>
    <property type="match status" value="1"/>
</dbReference>
<comment type="pathway">
    <text evidence="17 18">Cell wall biogenesis; peptidoglycan biosynthesis.</text>
</comment>
<dbReference type="PANTHER" id="PTHR23135">
    <property type="entry name" value="MUR LIGASE FAMILY MEMBER"/>
    <property type="match status" value="1"/>
</dbReference>
<protein>
    <recommendedName>
        <fullName evidence="13 17">UDP-N-acetylmuramoyl-L-alanyl-D-glutamate--2,6-diaminopimelate ligase</fullName>
        <ecNumber evidence="12 17">6.3.2.13</ecNumber>
    </recommendedName>
    <alternativeName>
        <fullName evidence="14 17">Meso-A2pm-adding enzyme</fullName>
    </alternativeName>
    <alternativeName>
        <fullName evidence="15 17">Meso-diaminopimelate-adding enzyme</fullName>
    </alternativeName>
    <alternativeName>
        <fullName evidence="16 17">UDP-MurNAc-L-Ala-D-Glu:meso-diaminopimelate ligase</fullName>
    </alternativeName>
    <alternativeName>
        <fullName evidence="17">UDP-MurNAc-tripeptide synthetase</fullName>
    </alternativeName>
    <alternativeName>
        <fullName evidence="17">UDP-N-acetylmuramyl-tripeptide synthetase</fullName>
    </alternativeName>
</protein>
<keyword evidence="6 17" id="KW-0067">ATP-binding</keyword>
<feature type="binding site" evidence="17">
    <location>
        <position position="384"/>
    </location>
    <ligand>
        <name>meso-2,6-diaminopimelate</name>
        <dbReference type="ChEBI" id="CHEBI:57791"/>
    </ligand>
</feature>
<dbReference type="InterPro" id="IPR036615">
    <property type="entry name" value="Mur_ligase_C_dom_sf"/>
</dbReference>
<keyword evidence="17" id="KW-0460">Magnesium</keyword>
<dbReference type="Pfam" id="PF02875">
    <property type="entry name" value="Mur_ligase_C"/>
    <property type="match status" value="1"/>
</dbReference>
<comment type="catalytic activity">
    <reaction evidence="11 17">
        <text>UDP-N-acetyl-alpha-D-muramoyl-L-alanyl-D-glutamate + meso-2,6-diaminopimelate + ATP = UDP-N-acetyl-alpha-D-muramoyl-L-alanyl-gamma-D-glutamyl-meso-2,6-diaminopimelate + ADP + phosphate + H(+)</text>
        <dbReference type="Rhea" id="RHEA:23676"/>
        <dbReference type="ChEBI" id="CHEBI:15378"/>
        <dbReference type="ChEBI" id="CHEBI:30616"/>
        <dbReference type="ChEBI" id="CHEBI:43474"/>
        <dbReference type="ChEBI" id="CHEBI:57791"/>
        <dbReference type="ChEBI" id="CHEBI:83900"/>
        <dbReference type="ChEBI" id="CHEBI:83905"/>
        <dbReference type="ChEBI" id="CHEBI:456216"/>
        <dbReference type="EC" id="6.3.2.13"/>
    </reaction>
</comment>
<evidence type="ECO:0000313" key="22">
    <source>
        <dbReference type="EMBL" id="TGU74159.1"/>
    </source>
</evidence>
<feature type="binding site" evidence="17">
    <location>
        <position position="475"/>
    </location>
    <ligand>
        <name>meso-2,6-diaminopimelate</name>
        <dbReference type="ChEBI" id="CHEBI:57791"/>
    </ligand>
</feature>
<dbReference type="Proteomes" id="UP000306416">
    <property type="component" value="Unassembled WGS sequence"/>
</dbReference>
<dbReference type="GO" id="GO:0009252">
    <property type="term" value="P:peptidoglycan biosynthetic process"/>
    <property type="evidence" value="ECO:0007669"/>
    <property type="project" value="UniProtKB-UniRule"/>
</dbReference>
<keyword evidence="10 17" id="KW-0961">Cell wall biogenesis/degradation</keyword>
<dbReference type="GO" id="GO:0071555">
    <property type="term" value="P:cell wall organization"/>
    <property type="evidence" value="ECO:0007669"/>
    <property type="project" value="UniProtKB-KW"/>
</dbReference>
<evidence type="ECO:0000256" key="12">
    <source>
        <dbReference type="ARBA" id="ARBA00066633"/>
    </source>
</evidence>
<evidence type="ECO:0000313" key="23">
    <source>
        <dbReference type="Proteomes" id="UP000306416"/>
    </source>
</evidence>
<dbReference type="GO" id="GO:0005737">
    <property type="term" value="C:cytoplasm"/>
    <property type="evidence" value="ECO:0007669"/>
    <property type="project" value="UniProtKB-SubCell"/>
</dbReference>
<evidence type="ECO:0000256" key="17">
    <source>
        <dbReference type="HAMAP-Rule" id="MF_00208"/>
    </source>
</evidence>
<dbReference type="Gene3D" id="3.90.190.20">
    <property type="entry name" value="Mur ligase, C-terminal domain"/>
    <property type="match status" value="1"/>
</dbReference>
<feature type="binding site" evidence="17">
    <location>
        <begin position="109"/>
        <end position="115"/>
    </location>
    <ligand>
        <name>ATP</name>
        <dbReference type="ChEBI" id="CHEBI:30616"/>
    </ligand>
</feature>
<feature type="binding site" evidence="17">
    <location>
        <position position="186"/>
    </location>
    <ligand>
        <name>UDP-N-acetyl-alpha-D-muramoyl-L-alanyl-D-glutamate</name>
        <dbReference type="ChEBI" id="CHEBI:83900"/>
    </ligand>
</feature>
<comment type="caution">
    <text evidence="17">Lacks conserved residue(s) required for the propagation of feature annotation.</text>
</comment>
<dbReference type="NCBIfam" id="TIGR01085">
    <property type="entry name" value="murE"/>
    <property type="match status" value="1"/>
</dbReference>
<evidence type="ECO:0000259" key="20">
    <source>
        <dbReference type="Pfam" id="PF02875"/>
    </source>
</evidence>
<feature type="binding site" evidence="17">
    <location>
        <begin position="151"/>
        <end position="152"/>
    </location>
    <ligand>
        <name>UDP-N-acetyl-alpha-D-muramoyl-L-alanyl-D-glutamate</name>
        <dbReference type="ChEBI" id="CHEBI:83900"/>
    </ligand>
</feature>
<feature type="binding site" evidence="17">
    <location>
        <position position="30"/>
    </location>
    <ligand>
        <name>UDP-N-acetyl-alpha-D-muramoyl-L-alanyl-D-glutamate</name>
        <dbReference type="ChEBI" id="CHEBI:83900"/>
    </ligand>
</feature>
<feature type="short sequence motif" description="Meso-diaminopimelate recognition motif" evidence="17">
    <location>
        <begin position="408"/>
        <end position="411"/>
    </location>
</feature>
<dbReference type="SUPFAM" id="SSF63418">
    <property type="entry name" value="MurE/MurF N-terminal domain"/>
    <property type="match status" value="1"/>
</dbReference>
<dbReference type="AlphaFoldDB" id="A0A4S1CKF4"/>
<evidence type="ECO:0000256" key="15">
    <source>
        <dbReference type="ARBA" id="ARBA00076158"/>
    </source>
</evidence>
<dbReference type="PANTHER" id="PTHR23135:SF4">
    <property type="entry name" value="UDP-N-ACETYLMURAMOYL-L-ALANYL-D-GLUTAMATE--2,6-DIAMINOPIMELATE LIGASE MURE HOMOLOG, CHLOROPLASTIC"/>
    <property type="match status" value="1"/>
</dbReference>
<feature type="binding site" evidence="17">
    <location>
        <begin position="408"/>
        <end position="411"/>
    </location>
    <ligand>
        <name>meso-2,6-diaminopimelate</name>
        <dbReference type="ChEBI" id="CHEBI:57791"/>
    </ligand>
</feature>
<evidence type="ECO:0000256" key="10">
    <source>
        <dbReference type="ARBA" id="ARBA00023316"/>
    </source>
</evidence>
<comment type="PTM">
    <text evidence="17">Carboxylation is probably crucial for Mg(2+) binding and, consequently, for the gamma-phosphate positioning of ATP.</text>
</comment>
<feature type="binding site" evidence="17">
    <location>
        <position position="150"/>
    </location>
    <ligand>
        <name>UDP-N-acetyl-alpha-D-muramoyl-L-alanyl-D-glutamate</name>
        <dbReference type="ChEBI" id="CHEBI:83900"/>
    </ligand>
</feature>
<evidence type="ECO:0000256" key="8">
    <source>
        <dbReference type="ARBA" id="ARBA00022984"/>
    </source>
</evidence>
<evidence type="ECO:0000256" key="16">
    <source>
        <dbReference type="ARBA" id="ARBA00081560"/>
    </source>
</evidence>
<evidence type="ECO:0000256" key="1">
    <source>
        <dbReference type="ARBA" id="ARBA00005898"/>
    </source>
</evidence>
<dbReference type="Pfam" id="PF01225">
    <property type="entry name" value="Mur_ligase"/>
    <property type="match status" value="1"/>
</dbReference>
<comment type="caution">
    <text evidence="22">The sequence shown here is derived from an EMBL/GenBank/DDBJ whole genome shotgun (WGS) entry which is preliminary data.</text>
</comment>
<evidence type="ECO:0000256" key="2">
    <source>
        <dbReference type="ARBA" id="ARBA00022490"/>
    </source>
</evidence>
<dbReference type="InterPro" id="IPR013221">
    <property type="entry name" value="Mur_ligase_cen"/>
</dbReference>
<keyword evidence="5 17" id="KW-0547">Nucleotide-binding</keyword>
<feature type="domain" description="Mur ligase central" evidence="21">
    <location>
        <begin position="107"/>
        <end position="312"/>
    </location>
</feature>
<dbReference type="UniPathway" id="UPA00219"/>
<keyword evidence="3 17" id="KW-0436">Ligase</keyword>
<dbReference type="InterPro" id="IPR005761">
    <property type="entry name" value="UDP-N-AcMur-Glu-dNH2Pim_ligase"/>
</dbReference>
<dbReference type="InterPro" id="IPR000713">
    <property type="entry name" value="Mur_ligase_N"/>
</dbReference>
<gene>
    <name evidence="17" type="primary">murE</name>
    <name evidence="22" type="ORF">E4633_01435</name>
</gene>
<feature type="domain" description="Mur ligase N-terminal catalytic" evidence="19">
    <location>
        <begin position="22"/>
        <end position="77"/>
    </location>
</feature>
<dbReference type="EMBL" id="SRSC01000001">
    <property type="protein sequence ID" value="TGU74159.1"/>
    <property type="molecule type" value="Genomic_DNA"/>
</dbReference>
<dbReference type="InterPro" id="IPR035911">
    <property type="entry name" value="MurE/MurF_N"/>
</dbReference>
<dbReference type="GO" id="GO:0051301">
    <property type="term" value="P:cell division"/>
    <property type="evidence" value="ECO:0007669"/>
    <property type="project" value="UniProtKB-KW"/>
</dbReference>
<evidence type="ECO:0000256" key="13">
    <source>
        <dbReference type="ARBA" id="ARBA00072883"/>
    </source>
</evidence>
<evidence type="ECO:0000256" key="7">
    <source>
        <dbReference type="ARBA" id="ARBA00022960"/>
    </source>
</evidence>
<dbReference type="EC" id="6.3.2.13" evidence="12 17"/>
<dbReference type="InterPro" id="IPR018109">
    <property type="entry name" value="Folylpolyglutamate_synth_CS"/>
</dbReference>
<dbReference type="InterPro" id="IPR004101">
    <property type="entry name" value="Mur_ligase_C"/>
</dbReference>
<dbReference type="NCBIfam" id="NF001124">
    <property type="entry name" value="PRK00139.1-2"/>
    <property type="match status" value="1"/>
</dbReference>
<dbReference type="Gene3D" id="3.40.1390.10">
    <property type="entry name" value="MurE/MurF, N-terminal domain"/>
    <property type="match status" value="1"/>
</dbReference>
<evidence type="ECO:0000256" key="5">
    <source>
        <dbReference type="ARBA" id="ARBA00022741"/>
    </source>
</evidence>
<comment type="function">
    <text evidence="17">Catalyzes the addition of meso-diaminopimelic acid to the nucleotide precursor UDP-N-acetylmuramoyl-L-alanyl-D-glutamate (UMAG) in the biosynthesis of bacterial cell-wall peptidoglycan.</text>
</comment>
<keyword evidence="4 17" id="KW-0132">Cell division</keyword>
<comment type="cofactor">
    <cofactor evidence="17">
        <name>Mg(2+)</name>
        <dbReference type="ChEBI" id="CHEBI:18420"/>
    </cofactor>
</comment>
<dbReference type="HAMAP" id="MF_00208">
    <property type="entry name" value="MurE"/>
    <property type="match status" value="1"/>
</dbReference>
<evidence type="ECO:0000256" key="6">
    <source>
        <dbReference type="ARBA" id="ARBA00022840"/>
    </source>
</evidence>
<dbReference type="GO" id="GO:0004326">
    <property type="term" value="F:tetrahydrofolylpolyglutamate synthase activity"/>
    <property type="evidence" value="ECO:0007669"/>
    <property type="project" value="InterPro"/>
</dbReference>
<feature type="domain" description="Mur ligase C-terminal" evidence="20">
    <location>
        <begin position="335"/>
        <end position="477"/>
    </location>
</feature>
<keyword evidence="23" id="KW-1185">Reference proteome</keyword>
<reference evidence="22 23" key="1">
    <citation type="submission" date="2019-04" db="EMBL/GenBank/DDBJ databases">
        <title>Geobacter oryzae sp. nov., ferric-reducing bacteria isolated from paddy soil.</title>
        <authorList>
            <person name="Xu Z."/>
            <person name="Masuda Y."/>
            <person name="Itoh H."/>
            <person name="Senoo K."/>
        </authorList>
    </citation>
    <scope>NUCLEOTIDE SEQUENCE [LARGE SCALE GENOMIC DNA]</scope>
    <source>
        <strain evidence="22 23">Red111</strain>
    </source>
</reference>
<feature type="binding site" evidence="17">
    <location>
        <position position="178"/>
    </location>
    <ligand>
        <name>UDP-N-acetyl-alpha-D-muramoyl-L-alanyl-D-glutamate</name>
        <dbReference type="ChEBI" id="CHEBI:83900"/>
    </ligand>
</feature>
<dbReference type="NCBIfam" id="NF001126">
    <property type="entry name" value="PRK00139.1-4"/>
    <property type="match status" value="1"/>
</dbReference>
<dbReference type="SUPFAM" id="SSF53623">
    <property type="entry name" value="MurD-like peptide ligases, catalytic domain"/>
    <property type="match status" value="1"/>
</dbReference>
<dbReference type="RefSeq" id="WP_135868497.1">
    <property type="nucleotide sequence ID" value="NZ_SRSC01000001.1"/>
</dbReference>
<sequence length="505" mass="53904">MKLKELLACVPGAKVTGDDAMEITSLCYDSRQVAPGAAFFALRGVKSNGTEFVEAAVKGGAVAIIADRPCAVAGAVCVEVPDARRAMSLMAAIFYGTPTGNIPVVGITGTNGKTTTTYLVEGIMAEAGIPAAVLGTISYRFGATDIPAPNTTPESVDLQKILRDLVDQGAQGAVMEVSSHSLEQHRADGCIFDVAIFTNLTRDHLDYHLDMESYYKSKLRLFTDLLAPSAHKPLRRAVVNLDDPYGPRIAAEATAPVLTYSVKGPADLSVAEVDFSVHGIRCRLQSPVGEINIESDLLGRFNLYNILGAVGAGLALGIPKEAIEAGIRAHKKVPGRLERVANDQGIIVLVDYAHTGDALENVLSTISELKTDRIITIFGCGGDRDKGKRPVMGEIAARYSDLAVATSDNPRTEDPAAILVDVRAGITPLHLKEYSLEELEGGFREKGFATIESRRTAVRAAILAAKPGDIVLLAGKGHEDYQIVGTEKFHFDDREEAAAALRLRK</sequence>
<accession>A0A4S1CKF4</accession>
<feature type="modified residue" description="N6-carboxylysine" evidence="17">
    <location>
        <position position="218"/>
    </location>
</feature>
<evidence type="ECO:0000256" key="9">
    <source>
        <dbReference type="ARBA" id="ARBA00023306"/>
    </source>
</evidence>
<dbReference type="FunFam" id="3.90.190.20:FF:000006">
    <property type="entry name" value="UDP-N-acetylmuramoyl-L-alanyl-D-glutamate--2,6-diaminopimelate ligase"/>
    <property type="match status" value="1"/>
</dbReference>
<evidence type="ECO:0000256" key="14">
    <source>
        <dbReference type="ARBA" id="ARBA00075482"/>
    </source>
</evidence>
<comment type="subcellular location">
    <subcellularLocation>
        <location evidence="17 18">Cytoplasm</location>
    </subcellularLocation>
</comment>
<dbReference type="GO" id="GO:0008765">
    <property type="term" value="F:UDP-N-acetylmuramoylalanyl-D-glutamate-2,6-diaminopimelate ligase activity"/>
    <property type="evidence" value="ECO:0007669"/>
    <property type="project" value="UniProtKB-UniRule"/>
</dbReference>
<evidence type="ECO:0000256" key="4">
    <source>
        <dbReference type="ARBA" id="ARBA00022618"/>
    </source>
</evidence>
<name>A0A4S1CKF4_9BACT</name>
<comment type="similarity">
    <text evidence="1 17">Belongs to the MurCDEF family. MurE subfamily.</text>
</comment>
<evidence type="ECO:0000259" key="21">
    <source>
        <dbReference type="Pfam" id="PF08245"/>
    </source>
</evidence>
<evidence type="ECO:0000256" key="18">
    <source>
        <dbReference type="RuleBase" id="RU004135"/>
    </source>
</evidence>
<keyword evidence="8 17" id="KW-0573">Peptidoglycan synthesis</keyword>
<evidence type="ECO:0000259" key="19">
    <source>
        <dbReference type="Pfam" id="PF01225"/>
    </source>
</evidence>